<dbReference type="HOGENOM" id="CLU_033449_0_0_14"/>
<feature type="domain" description="Glycerol-3-phosphate dehydrogenase NAD-dependent C-terminal" evidence="14">
    <location>
        <begin position="185"/>
        <end position="324"/>
    </location>
</feature>
<protein>
    <recommendedName>
        <fullName evidence="12">Glycerol-3-phosphate dehydrogenase</fullName>
        <ecNumber evidence="12">1.1.1.94</ecNumber>
    </recommendedName>
</protein>
<proteinExistence type="inferred from homology"/>
<feature type="binding site" evidence="9">
    <location>
        <begin position="260"/>
        <end position="261"/>
    </location>
    <ligand>
        <name>substrate</name>
    </ligand>
</feature>
<feature type="binding site" evidence="9">
    <location>
        <position position="109"/>
    </location>
    <ligand>
        <name>substrate</name>
    </ligand>
</feature>
<dbReference type="EMBL" id="CP011021">
    <property type="protein sequence ID" value="AKA50074.1"/>
    <property type="molecule type" value="Genomic_DNA"/>
</dbReference>
<reference evidence="15 16" key="1">
    <citation type="journal article" date="2015" name="Genome Announc.">
        <title>Complete Genome Sequence of Mycoplasma meleagridis, a Possible Emerging Pathogen in Chickens.</title>
        <authorList>
            <person name="Abolnik C."/>
        </authorList>
    </citation>
    <scope>NUCLEOTIDE SEQUENCE [LARGE SCALE GENOMIC DNA]</scope>
    <source>
        <strain evidence="15 16">B2096 8B</strain>
    </source>
</reference>
<dbReference type="GO" id="GO:0005975">
    <property type="term" value="P:carbohydrate metabolic process"/>
    <property type="evidence" value="ECO:0007669"/>
    <property type="project" value="InterPro"/>
</dbReference>
<evidence type="ECO:0000256" key="1">
    <source>
        <dbReference type="ARBA" id="ARBA00011009"/>
    </source>
</evidence>
<dbReference type="Pfam" id="PF01210">
    <property type="entry name" value="NAD_Gly3P_dh_N"/>
    <property type="match status" value="1"/>
</dbReference>
<keyword evidence="7" id="KW-1208">Phospholipid metabolism</keyword>
<evidence type="ECO:0000259" key="13">
    <source>
        <dbReference type="Pfam" id="PF01210"/>
    </source>
</evidence>
<gene>
    <name evidence="15" type="ORF">VO56_02350</name>
</gene>
<name>A0A0D5ZK71_9BACT</name>
<evidence type="ECO:0000256" key="9">
    <source>
        <dbReference type="PIRSR" id="PIRSR000114-2"/>
    </source>
</evidence>
<dbReference type="InterPro" id="IPR006168">
    <property type="entry name" value="G3P_DH_NAD-dep"/>
</dbReference>
<evidence type="ECO:0000256" key="10">
    <source>
        <dbReference type="PIRSR" id="PIRSR000114-3"/>
    </source>
</evidence>
<dbReference type="GO" id="GO:0051287">
    <property type="term" value="F:NAD binding"/>
    <property type="evidence" value="ECO:0007669"/>
    <property type="project" value="InterPro"/>
</dbReference>
<dbReference type="InterPro" id="IPR008927">
    <property type="entry name" value="6-PGluconate_DH-like_C_sf"/>
</dbReference>
<accession>A0A0D5ZK71</accession>
<dbReference type="GO" id="GO:0141153">
    <property type="term" value="F:glycerol-3-phosphate dehydrogenase (NADP+) activity"/>
    <property type="evidence" value="ECO:0007669"/>
    <property type="project" value="RHEA"/>
</dbReference>
<keyword evidence="3 11" id="KW-0560">Oxidoreductase</keyword>
<dbReference type="Proteomes" id="UP000032722">
    <property type="component" value="Chromosome"/>
</dbReference>
<dbReference type="InterPro" id="IPR013328">
    <property type="entry name" value="6PGD_dom2"/>
</dbReference>
<comment type="catalytic activity">
    <reaction evidence="12">
        <text>sn-glycerol 3-phosphate + NADP(+) = dihydroxyacetone phosphate + NADPH + H(+)</text>
        <dbReference type="Rhea" id="RHEA:11096"/>
        <dbReference type="ChEBI" id="CHEBI:15378"/>
        <dbReference type="ChEBI" id="CHEBI:57597"/>
        <dbReference type="ChEBI" id="CHEBI:57642"/>
        <dbReference type="ChEBI" id="CHEBI:57783"/>
        <dbReference type="ChEBI" id="CHEBI:58349"/>
        <dbReference type="EC" id="1.1.1.94"/>
    </reaction>
</comment>
<dbReference type="Gene3D" id="3.40.50.720">
    <property type="entry name" value="NAD(P)-binding Rossmann-like Domain"/>
    <property type="match status" value="1"/>
</dbReference>
<dbReference type="AlphaFoldDB" id="A0A0D5ZK71"/>
<keyword evidence="6" id="KW-0594">Phospholipid biosynthesis</keyword>
<evidence type="ECO:0000256" key="11">
    <source>
        <dbReference type="RuleBase" id="RU000437"/>
    </source>
</evidence>
<dbReference type="Pfam" id="PF07479">
    <property type="entry name" value="NAD_Gly3P_dh_C"/>
    <property type="match status" value="1"/>
</dbReference>
<feature type="binding site" evidence="10">
    <location>
        <position position="260"/>
    </location>
    <ligand>
        <name>NAD(+)</name>
        <dbReference type="ChEBI" id="CHEBI:57540"/>
    </ligand>
</feature>
<evidence type="ECO:0000313" key="15">
    <source>
        <dbReference type="EMBL" id="AKA50074.1"/>
    </source>
</evidence>
<evidence type="ECO:0000256" key="3">
    <source>
        <dbReference type="ARBA" id="ARBA00023002"/>
    </source>
</evidence>
<dbReference type="GO" id="GO:0008654">
    <property type="term" value="P:phospholipid biosynthetic process"/>
    <property type="evidence" value="ECO:0007669"/>
    <property type="project" value="UniProtKB-KW"/>
</dbReference>
<feature type="active site" description="Proton acceptor" evidence="8">
    <location>
        <position position="194"/>
    </location>
</feature>
<dbReference type="InterPro" id="IPR036291">
    <property type="entry name" value="NAD(P)-bd_dom_sf"/>
</dbReference>
<dbReference type="GO" id="GO:0005829">
    <property type="term" value="C:cytosol"/>
    <property type="evidence" value="ECO:0007669"/>
    <property type="project" value="TreeGrafter"/>
</dbReference>
<evidence type="ECO:0000259" key="14">
    <source>
        <dbReference type="Pfam" id="PF07479"/>
    </source>
</evidence>
<evidence type="ECO:0000256" key="2">
    <source>
        <dbReference type="ARBA" id="ARBA00022516"/>
    </source>
</evidence>
<feature type="domain" description="Glycerol-3-phosphate dehydrogenase NAD-dependent N-terminal" evidence="13">
    <location>
        <begin position="6"/>
        <end position="161"/>
    </location>
</feature>
<keyword evidence="5" id="KW-0443">Lipid metabolism</keyword>
<evidence type="ECO:0000256" key="5">
    <source>
        <dbReference type="ARBA" id="ARBA00023098"/>
    </source>
</evidence>
<dbReference type="PRINTS" id="PR00077">
    <property type="entry name" value="GPDHDRGNASE"/>
</dbReference>
<dbReference type="InterPro" id="IPR006109">
    <property type="entry name" value="G3P_DH_NAD-dep_C"/>
</dbReference>
<evidence type="ECO:0000256" key="12">
    <source>
        <dbReference type="RuleBase" id="RU000439"/>
    </source>
</evidence>
<keyword evidence="4 10" id="KW-0520">NAD</keyword>
<evidence type="ECO:0000256" key="7">
    <source>
        <dbReference type="ARBA" id="ARBA00023264"/>
    </source>
</evidence>
<dbReference type="Gene3D" id="1.10.1040.10">
    <property type="entry name" value="N-(1-d-carboxylethyl)-l-norvaline Dehydrogenase, domain 2"/>
    <property type="match status" value="1"/>
</dbReference>
<dbReference type="PATRIC" id="fig|29556.3.peg.465"/>
<keyword evidence="2" id="KW-0444">Lipid biosynthesis</keyword>
<evidence type="ECO:0000313" key="16">
    <source>
        <dbReference type="Proteomes" id="UP000032722"/>
    </source>
</evidence>
<sequence length="329" mass="36377">MNNKFSIIGTGAWATAIANVLIDNNVQVKMYGINKQEISDINKGRNTKFFGETLLTNSHLLSATSSLDEVLQFSNNIVLAVPSVALDSVTKNIKAQLNDAKINVINVAKGFDNTTGKFLSDIIEANLGDSIINLATFIGPSYAIEVFEKKLTMINVATKNEIYANFLCEIFDNHYFKLEWISNEMGAQIFAALKNVLAIGVGIIAYNNPGKNTHSAMISLGVREILKVYHVMSNDNNDMVGYELSGIGDVFLTCSSTKSRNFSFGQKIAQIGVDQSLKQEKMTIEGYDTAKILKNILESHKVYVPLLKNIVDVLFNSKDPNQILDFLNW</sequence>
<comment type="similarity">
    <text evidence="1 11">Belongs to the NAD-dependent glycerol-3-phosphate dehydrogenase family.</text>
</comment>
<evidence type="ECO:0000256" key="6">
    <source>
        <dbReference type="ARBA" id="ARBA00023209"/>
    </source>
</evidence>
<dbReference type="KEGG" id="mgb:VO56_02350"/>
<dbReference type="SUPFAM" id="SSF48179">
    <property type="entry name" value="6-phosphogluconate dehydrogenase C-terminal domain-like"/>
    <property type="match status" value="1"/>
</dbReference>
<dbReference type="PANTHER" id="PTHR11728:SF1">
    <property type="entry name" value="GLYCEROL-3-PHOSPHATE DEHYDROGENASE [NAD(+)] 2, CHLOROPLASTIC"/>
    <property type="match status" value="1"/>
</dbReference>
<dbReference type="SUPFAM" id="SSF51735">
    <property type="entry name" value="NAD(P)-binding Rossmann-fold domains"/>
    <property type="match status" value="1"/>
</dbReference>
<dbReference type="PANTHER" id="PTHR11728">
    <property type="entry name" value="GLYCEROL-3-PHOSPHATE DEHYDROGENASE"/>
    <property type="match status" value="1"/>
</dbReference>
<feature type="binding site" evidence="10">
    <location>
        <position position="143"/>
    </location>
    <ligand>
        <name>NAD(+)</name>
        <dbReference type="ChEBI" id="CHEBI:57540"/>
    </ligand>
</feature>
<organism evidence="15 16">
    <name type="scientific">Mycoplasmopsis gallinacea</name>
    <dbReference type="NCBI Taxonomy" id="29556"/>
    <lineage>
        <taxon>Bacteria</taxon>
        <taxon>Bacillati</taxon>
        <taxon>Mycoplasmatota</taxon>
        <taxon>Mycoplasmoidales</taxon>
        <taxon>Metamycoplasmataceae</taxon>
        <taxon>Mycoplasmopsis</taxon>
    </lineage>
</organism>
<dbReference type="GO" id="GO:0046168">
    <property type="term" value="P:glycerol-3-phosphate catabolic process"/>
    <property type="evidence" value="ECO:0007669"/>
    <property type="project" value="InterPro"/>
</dbReference>
<evidence type="ECO:0000256" key="4">
    <source>
        <dbReference type="ARBA" id="ARBA00023027"/>
    </source>
</evidence>
<evidence type="ECO:0000256" key="8">
    <source>
        <dbReference type="PIRSR" id="PIRSR000114-1"/>
    </source>
</evidence>
<dbReference type="InterPro" id="IPR011128">
    <property type="entry name" value="G3P_DH_NAD-dep_N"/>
</dbReference>
<dbReference type="PIRSF" id="PIRSF000114">
    <property type="entry name" value="Glycerol-3-P_dh"/>
    <property type="match status" value="1"/>
</dbReference>
<dbReference type="EC" id="1.1.1.94" evidence="12"/>